<feature type="non-terminal residue" evidence="12">
    <location>
        <position position="302"/>
    </location>
</feature>
<feature type="transmembrane region" description="Helical" evidence="10">
    <location>
        <begin position="65"/>
        <end position="86"/>
    </location>
</feature>
<dbReference type="PANTHER" id="PTHR11003:SF310">
    <property type="entry name" value="UNCOORDINATED PROTEIN 58"/>
    <property type="match status" value="1"/>
</dbReference>
<evidence type="ECO:0000256" key="3">
    <source>
        <dbReference type="ARBA" id="ARBA00022692"/>
    </source>
</evidence>
<gene>
    <name evidence="12" type="ORF">PMAYCL1PPCAC_32816</name>
</gene>
<dbReference type="SUPFAM" id="SSF81324">
    <property type="entry name" value="Voltage-gated potassium channels"/>
    <property type="match status" value="2"/>
</dbReference>
<dbReference type="GO" id="GO:0005886">
    <property type="term" value="C:plasma membrane"/>
    <property type="evidence" value="ECO:0007669"/>
    <property type="project" value="TreeGrafter"/>
</dbReference>
<proteinExistence type="inferred from homology"/>
<feature type="coiled-coil region" evidence="9">
    <location>
        <begin position="237"/>
        <end position="264"/>
    </location>
</feature>
<evidence type="ECO:0000256" key="6">
    <source>
        <dbReference type="ARBA" id="ARBA00023136"/>
    </source>
</evidence>
<comment type="similarity">
    <text evidence="8">Belongs to the two pore domain potassium channel (TC 1.A.1.8) family.</text>
</comment>
<dbReference type="GO" id="GO:0015271">
    <property type="term" value="F:outward rectifier potassium channel activity"/>
    <property type="evidence" value="ECO:0007669"/>
    <property type="project" value="TreeGrafter"/>
</dbReference>
<feature type="domain" description="Potassium channel" evidence="11">
    <location>
        <begin position="33"/>
        <end position="90"/>
    </location>
</feature>
<organism evidence="12 13">
    <name type="scientific">Pristionchus mayeri</name>
    <dbReference type="NCBI Taxonomy" id="1317129"/>
    <lineage>
        <taxon>Eukaryota</taxon>
        <taxon>Metazoa</taxon>
        <taxon>Ecdysozoa</taxon>
        <taxon>Nematoda</taxon>
        <taxon>Chromadorea</taxon>
        <taxon>Rhabditida</taxon>
        <taxon>Rhabditina</taxon>
        <taxon>Diplogasteromorpha</taxon>
        <taxon>Diplogasteroidea</taxon>
        <taxon>Neodiplogasteridae</taxon>
        <taxon>Pristionchus</taxon>
    </lineage>
</organism>
<feature type="domain" description="Potassium channel" evidence="11">
    <location>
        <begin position="154"/>
        <end position="221"/>
    </location>
</feature>
<reference evidence="13" key="1">
    <citation type="submission" date="2022-10" db="EMBL/GenBank/DDBJ databases">
        <title>Genome assembly of Pristionchus species.</title>
        <authorList>
            <person name="Yoshida K."/>
            <person name="Sommer R.J."/>
        </authorList>
    </citation>
    <scope>NUCLEOTIDE SEQUENCE [LARGE SCALE GENOMIC DNA]</scope>
    <source>
        <strain evidence="13">RS5460</strain>
    </source>
</reference>
<comment type="subcellular location">
    <subcellularLocation>
        <location evidence="1">Membrane</location>
        <topology evidence="1">Multi-pass membrane protein</topology>
    </subcellularLocation>
</comment>
<evidence type="ECO:0000313" key="12">
    <source>
        <dbReference type="EMBL" id="GMR62621.1"/>
    </source>
</evidence>
<dbReference type="Proteomes" id="UP001328107">
    <property type="component" value="Unassembled WGS sequence"/>
</dbReference>
<feature type="transmembrane region" description="Helical" evidence="10">
    <location>
        <begin position="144"/>
        <end position="168"/>
    </location>
</feature>
<dbReference type="InterPro" id="IPR003280">
    <property type="entry name" value="2pore_dom_K_chnl"/>
</dbReference>
<dbReference type="PANTHER" id="PTHR11003">
    <property type="entry name" value="POTASSIUM CHANNEL, SUBFAMILY K"/>
    <property type="match status" value="1"/>
</dbReference>
<sequence length="302" mass="35188">FREYILSISETVDDRRPIRKELIAPEELSNIHNKWTFPTSLLRVLTMLVSRGHGEVSVQTEYGKMFSIVFSLVGIPLMVIMALDVGKFLSEKLVCIINWWSKLMKKLMNIFCSHFYGRRFSFASSSGSIDMLDIFGVCENEETIWVPIGSYVGCISMYCALGSLLFMYWERSFSFLDAFHFCFNIIIGVGLGDIVVVDYVFLWLIVAFVVVGLAVSIMSVDLASTHLKAYFTRIHYCEFARRKRKELSEELRKNLKQLRAIRRKRGEVIFWNDVRDFLDNELRDRPFEPNQLTTRLKFIEET</sequence>
<comment type="caution">
    <text evidence="12">The sequence shown here is derived from an EMBL/GenBank/DDBJ whole genome shotgun (WGS) entry which is preliminary data.</text>
</comment>
<evidence type="ECO:0000256" key="1">
    <source>
        <dbReference type="ARBA" id="ARBA00004141"/>
    </source>
</evidence>
<keyword evidence="3 8" id="KW-0812">Transmembrane</keyword>
<name>A0AAN5DGR0_9BILA</name>
<keyword evidence="13" id="KW-1185">Reference proteome</keyword>
<evidence type="ECO:0000256" key="9">
    <source>
        <dbReference type="SAM" id="Coils"/>
    </source>
</evidence>
<feature type="transmembrane region" description="Helical" evidence="10">
    <location>
        <begin position="175"/>
        <end position="195"/>
    </location>
</feature>
<protein>
    <recommendedName>
        <fullName evidence="11">Potassium channel domain-containing protein</fullName>
    </recommendedName>
</protein>
<dbReference type="AlphaFoldDB" id="A0AAN5DGR0"/>
<dbReference type="GO" id="GO:0030322">
    <property type="term" value="P:stabilization of membrane potential"/>
    <property type="evidence" value="ECO:0007669"/>
    <property type="project" value="TreeGrafter"/>
</dbReference>
<evidence type="ECO:0000256" key="7">
    <source>
        <dbReference type="ARBA" id="ARBA00023303"/>
    </source>
</evidence>
<keyword evidence="9" id="KW-0175">Coiled coil</keyword>
<feature type="non-terminal residue" evidence="12">
    <location>
        <position position="1"/>
    </location>
</feature>
<evidence type="ECO:0000313" key="13">
    <source>
        <dbReference type="Proteomes" id="UP001328107"/>
    </source>
</evidence>
<dbReference type="GO" id="GO:0022841">
    <property type="term" value="F:potassium ion leak channel activity"/>
    <property type="evidence" value="ECO:0007669"/>
    <property type="project" value="TreeGrafter"/>
</dbReference>
<dbReference type="Gene3D" id="1.10.287.70">
    <property type="match status" value="1"/>
</dbReference>
<keyword evidence="6 10" id="KW-0472">Membrane</keyword>
<evidence type="ECO:0000256" key="2">
    <source>
        <dbReference type="ARBA" id="ARBA00022448"/>
    </source>
</evidence>
<keyword evidence="7 8" id="KW-0407">Ion channel</keyword>
<keyword evidence="5 8" id="KW-0406">Ion transport</keyword>
<evidence type="ECO:0000259" key="11">
    <source>
        <dbReference type="Pfam" id="PF07885"/>
    </source>
</evidence>
<feature type="transmembrane region" description="Helical" evidence="10">
    <location>
        <begin position="201"/>
        <end position="223"/>
    </location>
</feature>
<dbReference type="EMBL" id="BTRK01000006">
    <property type="protein sequence ID" value="GMR62621.1"/>
    <property type="molecule type" value="Genomic_DNA"/>
</dbReference>
<dbReference type="PRINTS" id="PR01333">
    <property type="entry name" value="2POREKCHANEL"/>
</dbReference>
<keyword evidence="4 10" id="KW-1133">Transmembrane helix</keyword>
<evidence type="ECO:0000256" key="5">
    <source>
        <dbReference type="ARBA" id="ARBA00023065"/>
    </source>
</evidence>
<dbReference type="Pfam" id="PF07885">
    <property type="entry name" value="Ion_trans_2"/>
    <property type="match status" value="2"/>
</dbReference>
<keyword evidence="2 8" id="KW-0813">Transport</keyword>
<dbReference type="InterPro" id="IPR013099">
    <property type="entry name" value="K_chnl_dom"/>
</dbReference>
<evidence type="ECO:0000256" key="8">
    <source>
        <dbReference type="RuleBase" id="RU003857"/>
    </source>
</evidence>
<evidence type="ECO:0000256" key="4">
    <source>
        <dbReference type="ARBA" id="ARBA00022989"/>
    </source>
</evidence>
<evidence type="ECO:0000256" key="10">
    <source>
        <dbReference type="SAM" id="Phobius"/>
    </source>
</evidence>
<accession>A0AAN5DGR0</accession>